<dbReference type="EMBL" id="BARV01040950">
    <property type="protein sequence ID" value="GAI47101.1"/>
    <property type="molecule type" value="Genomic_DNA"/>
</dbReference>
<reference evidence="1" key="1">
    <citation type="journal article" date="2014" name="Front. Microbiol.">
        <title>High frequency of phylogenetically diverse reductive dehalogenase-homologous genes in deep subseafloor sedimentary metagenomes.</title>
        <authorList>
            <person name="Kawai M."/>
            <person name="Futagami T."/>
            <person name="Toyoda A."/>
            <person name="Takaki Y."/>
            <person name="Nishi S."/>
            <person name="Hori S."/>
            <person name="Arai W."/>
            <person name="Tsubouchi T."/>
            <person name="Morono Y."/>
            <person name="Uchiyama I."/>
            <person name="Ito T."/>
            <person name="Fujiyama A."/>
            <person name="Inagaki F."/>
            <person name="Takami H."/>
        </authorList>
    </citation>
    <scope>NUCLEOTIDE SEQUENCE</scope>
    <source>
        <strain evidence="1">Expedition CK06-06</strain>
    </source>
</reference>
<accession>X1PX28</accession>
<feature type="non-terminal residue" evidence="1">
    <location>
        <position position="142"/>
    </location>
</feature>
<organism evidence="1">
    <name type="scientific">marine sediment metagenome</name>
    <dbReference type="NCBI Taxonomy" id="412755"/>
    <lineage>
        <taxon>unclassified sequences</taxon>
        <taxon>metagenomes</taxon>
        <taxon>ecological metagenomes</taxon>
    </lineage>
</organism>
<name>X1PX28_9ZZZZ</name>
<comment type="caution">
    <text evidence="1">The sequence shown here is derived from an EMBL/GenBank/DDBJ whole genome shotgun (WGS) entry which is preliminary data.</text>
</comment>
<proteinExistence type="predicted"/>
<gene>
    <name evidence="1" type="ORF">S06H3_62206</name>
</gene>
<sequence>MTTKVFIGGSRRISRLNKHVKKRLDQIIQNEYTVIIGDANGTDRCVQDYLFGKNYGNVLVFCMGSKCRNNIGNWQIRSIQTAESNRDFHYYSTKDLEMVKEADYGFMIWDAKSKGTLSNLVNLLKDSKKVLVYFSPERNFYT</sequence>
<dbReference type="AlphaFoldDB" id="X1PX28"/>
<evidence type="ECO:0000313" key="1">
    <source>
        <dbReference type="EMBL" id="GAI47101.1"/>
    </source>
</evidence>
<protein>
    <recommendedName>
        <fullName evidence="2">DUF2493 domain-containing protein</fullName>
    </recommendedName>
</protein>
<evidence type="ECO:0008006" key="2">
    <source>
        <dbReference type="Google" id="ProtNLM"/>
    </source>
</evidence>